<accession>A0AAV8RRC0</accession>
<reference evidence="2 3" key="1">
    <citation type="submission" date="2022-12" db="EMBL/GenBank/DDBJ databases">
        <title>Chromosome-scale assembly of the Ensete ventricosum genome.</title>
        <authorList>
            <person name="Dussert Y."/>
            <person name="Stocks J."/>
            <person name="Wendawek A."/>
            <person name="Woldeyes F."/>
            <person name="Nichols R.A."/>
            <person name="Borrell J.S."/>
        </authorList>
    </citation>
    <scope>NUCLEOTIDE SEQUENCE [LARGE SCALE GENOMIC DNA]</scope>
    <source>
        <strain evidence="3">cv. Maze</strain>
        <tissue evidence="2">Seeds</tissue>
    </source>
</reference>
<gene>
    <name evidence="2" type="ORF">OPV22_005625</name>
</gene>
<comment type="caution">
    <text evidence="2">The sequence shown here is derived from an EMBL/GenBank/DDBJ whole genome shotgun (WGS) entry which is preliminary data.</text>
</comment>
<evidence type="ECO:0000313" key="2">
    <source>
        <dbReference type="EMBL" id="KAJ8504739.1"/>
    </source>
</evidence>
<dbReference type="EMBL" id="JAQQAF010000002">
    <property type="protein sequence ID" value="KAJ8504739.1"/>
    <property type="molecule type" value="Genomic_DNA"/>
</dbReference>
<keyword evidence="1" id="KW-0472">Membrane</keyword>
<name>A0AAV8RRC0_ENSVE</name>
<organism evidence="2 3">
    <name type="scientific">Ensete ventricosum</name>
    <name type="common">Abyssinian banana</name>
    <name type="synonym">Musa ensete</name>
    <dbReference type="NCBI Taxonomy" id="4639"/>
    <lineage>
        <taxon>Eukaryota</taxon>
        <taxon>Viridiplantae</taxon>
        <taxon>Streptophyta</taxon>
        <taxon>Embryophyta</taxon>
        <taxon>Tracheophyta</taxon>
        <taxon>Spermatophyta</taxon>
        <taxon>Magnoliopsida</taxon>
        <taxon>Liliopsida</taxon>
        <taxon>Zingiberales</taxon>
        <taxon>Musaceae</taxon>
        <taxon>Ensete</taxon>
    </lineage>
</organism>
<feature type="transmembrane region" description="Helical" evidence="1">
    <location>
        <begin position="16"/>
        <end position="36"/>
    </location>
</feature>
<evidence type="ECO:0000256" key="1">
    <source>
        <dbReference type="SAM" id="Phobius"/>
    </source>
</evidence>
<dbReference type="AlphaFoldDB" id="A0AAV8RRC0"/>
<keyword evidence="1" id="KW-0812">Transmembrane</keyword>
<keyword evidence="3" id="KW-1185">Reference proteome</keyword>
<sequence>MRRCEVSLSPTKTASASSILFMFHIFGTLWVHRLLVVGTHLQIDCKHEHGPMEMLTSCNGCIKAEQKSAVDISSVGHGIGELFICDEETEVELEKKLQMNVQSSQWSGSVRGSTKASDKILMMDEMESEKMR</sequence>
<keyword evidence="1" id="KW-1133">Transmembrane helix</keyword>
<dbReference type="Proteomes" id="UP001222027">
    <property type="component" value="Unassembled WGS sequence"/>
</dbReference>
<evidence type="ECO:0000313" key="3">
    <source>
        <dbReference type="Proteomes" id="UP001222027"/>
    </source>
</evidence>
<protein>
    <submittedName>
        <fullName evidence="2">Uncharacterized protein</fullName>
    </submittedName>
</protein>
<proteinExistence type="predicted"/>